<feature type="chain" id="PRO_5022772058" evidence="1">
    <location>
        <begin position="23"/>
        <end position="305"/>
    </location>
</feature>
<organism evidence="2 3">
    <name type="scientific">Mucilaginibacter ginsenosidivorans</name>
    <dbReference type="NCBI Taxonomy" id="398053"/>
    <lineage>
        <taxon>Bacteria</taxon>
        <taxon>Pseudomonadati</taxon>
        <taxon>Bacteroidota</taxon>
        <taxon>Sphingobacteriia</taxon>
        <taxon>Sphingobacteriales</taxon>
        <taxon>Sphingobacteriaceae</taxon>
        <taxon>Mucilaginibacter</taxon>
    </lineage>
</organism>
<dbReference type="EMBL" id="CP042436">
    <property type="protein sequence ID" value="QEC63007.1"/>
    <property type="molecule type" value="Genomic_DNA"/>
</dbReference>
<sequence length="305" mass="34168">MIMKRQLIIIAALVLPVFAASAQMPDTAQVLVHYKFTHVRDTTNRANPYTENMALFVGKNTSSYKSYDRQLENQLFKKQMEEQMHNSADGNIRINRKNTGSGTEYFQFPGDNKFVRKEPLLVNTYIIDDAMPAIDWHISNDTASFGELHCQKATCHFKGRDYTAWFCPDLPVHVGPWKLNGLPGVIVEAYDAKKDVVFKFDRVEKALPVAPKPKQQADDHPGMVMVTIGGGDSDTDPNIIQVPAKGIKTTDKEFEKLRDAMRKNPDAFVQSMLASMPNNGGPKPDIRIKVGPQPVINNPIELPGK</sequence>
<proteinExistence type="predicted"/>
<feature type="signal peptide" evidence="1">
    <location>
        <begin position="1"/>
        <end position="22"/>
    </location>
</feature>
<keyword evidence="3" id="KW-1185">Reference proteome</keyword>
<evidence type="ECO:0000313" key="3">
    <source>
        <dbReference type="Proteomes" id="UP000321479"/>
    </source>
</evidence>
<dbReference type="Pfam" id="PF09697">
    <property type="entry name" value="Porph_ging"/>
    <property type="match status" value="1"/>
</dbReference>
<dbReference type="AlphaFoldDB" id="A0A5B8UV54"/>
<dbReference type="KEGG" id="mgin:FRZ54_10590"/>
<dbReference type="NCBIfam" id="TIGR01200">
    <property type="entry name" value="GLPGLI"/>
    <property type="match status" value="1"/>
</dbReference>
<accession>A0A5B8UV54</accession>
<gene>
    <name evidence="2" type="ORF">FRZ54_10590</name>
</gene>
<name>A0A5B8UV54_9SPHI</name>
<dbReference type="OrthoDB" id="1440774at2"/>
<evidence type="ECO:0000313" key="2">
    <source>
        <dbReference type="EMBL" id="QEC63007.1"/>
    </source>
</evidence>
<reference evidence="2 3" key="1">
    <citation type="journal article" date="2017" name="Curr. Microbiol.">
        <title>Mucilaginibacter ginsenosidivorans sp. nov., Isolated from Soil of Ginseng Field.</title>
        <authorList>
            <person name="Kim M.M."/>
            <person name="Siddiqi M.Z."/>
            <person name="Im W.T."/>
        </authorList>
    </citation>
    <scope>NUCLEOTIDE SEQUENCE [LARGE SCALE GENOMIC DNA]</scope>
    <source>
        <strain evidence="2 3">Gsoil 3017</strain>
    </source>
</reference>
<dbReference type="Proteomes" id="UP000321479">
    <property type="component" value="Chromosome"/>
</dbReference>
<keyword evidence="1" id="KW-0732">Signal</keyword>
<dbReference type="InterPro" id="IPR005901">
    <property type="entry name" value="GLPGLI"/>
</dbReference>
<evidence type="ECO:0000256" key="1">
    <source>
        <dbReference type="SAM" id="SignalP"/>
    </source>
</evidence>
<protein>
    <submittedName>
        <fullName evidence="2">GLPGLI family protein</fullName>
    </submittedName>
</protein>